<dbReference type="Proteomes" id="UP000325116">
    <property type="component" value="Unassembled WGS sequence"/>
</dbReference>
<dbReference type="GO" id="GO:0009088">
    <property type="term" value="P:threonine biosynthetic process"/>
    <property type="evidence" value="ECO:0007669"/>
    <property type="project" value="UniProtKB-UniRule"/>
</dbReference>
<evidence type="ECO:0000256" key="7">
    <source>
        <dbReference type="ARBA" id="ARBA00022697"/>
    </source>
</evidence>
<evidence type="ECO:0000256" key="12">
    <source>
        <dbReference type="HAMAP-Rule" id="MF_00384"/>
    </source>
</evidence>
<dbReference type="Gene3D" id="3.30.70.890">
    <property type="entry name" value="GHMP kinase, C-terminal domain"/>
    <property type="match status" value="1"/>
</dbReference>
<dbReference type="SUPFAM" id="SSF54211">
    <property type="entry name" value="Ribosomal protein S5 domain 2-like"/>
    <property type="match status" value="1"/>
</dbReference>
<gene>
    <name evidence="12" type="primary">thrB</name>
    <name evidence="15" type="ORF">EPJ80_02085</name>
</gene>
<feature type="domain" description="GHMP kinase N-terminal" evidence="13">
    <location>
        <begin position="66"/>
        <end position="150"/>
    </location>
</feature>
<comment type="pathway">
    <text evidence="1 12">Amino-acid biosynthesis; L-threonine biosynthesis; L-threonine from L-aspartate: step 4/5.</text>
</comment>
<keyword evidence="8 12" id="KW-0547">Nucleotide-binding</keyword>
<dbReference type="InterPro" id="IPR006203">
    <property type="entry name" value="GHMP_knse_ATP-bd_CS"/>
</dbReference>
<dbReference type="SUPFAM" id="SSF55060">
    <property type="entry name" value="GHMP Kinase, C-terminal domain"/>
    <property type="match status" value="1"/>
</dbReference>
<dbReference type="GO" id="GO:0005737">
    <property type="term" value="C:cytoplasm"/>
    <property type="evidence" value="ECO:0007669"/>
    <property type="project" value="UniProtKB-SubCell"/>
</dbReference>
<keyword evidence="10 12" id="KW-0067">ATP-binding</keyword>
<evidence type="ECO:0000256" key="5">
    <source>
        <dbReference type="ARBA" id="ARBA00022605"/>
    </source>
</evidence>
<evidence type="ECO:0000256" key="6">
    <source>
        <dbReference type="ARBA" id="ARBA00022679"/>
    </source>
</evidence>
<evidence type="ECO:0000256" key="8">
    <source>
        <dbReference type="ARBA" id="ARBA00022741"/>
    </source>
</evidence>
<dbReference type="PANTHER" id="PTHR20861">
    <property type="entry name" value="HOMOSERINE/4-DIPHOSPHOCYTIDYL-2-C-METHYL-D-ERYTHRITOL KINASE"/>
    <property type="match status" value="1"/>
</dbReference>
<dbReference type="Gene3D" id="3.30.230.10">
    <property type="match status" value="1"/>
</dbReference>
<dbReference type="EMBL" id="SAXT01000001">
    <property type="protein sequence ID" value="TXJ13549.1"/>
    <property type="molecule type" value="Genomic_DNA"/>
</dbReference>
<keyword evidence="6 12" id="KW-0808">Transferase</keyword>
<proteinExistence type="inferred from homology"/>
<evidence type="ECO:0000313" key="16">
    <source>
        <dbReference type="Proteomes" id="UP000325116"/>
    </source>
</evidence>
<dbReference type="EC" id="2.7.1.39" evidence="3 12"/>
<evidence type="ECO:0000256" key="4">
    <source>
        <dbReference type="ARBA" id="ARBA00017858"/>
    </source>
</evidence>
<dbReference type="InterPro" id="IPR006204">
    <property type="entry name" value="GHMP_kinase_N_dom"/>
</dbReference>
<comment type="similarity">
    <text evidence="2 12">Belongs to the GHMP kinase family. Homoserine kinase subfamily.</text>
</comment>
<comment type="subcellular location">
    <subcellularLocation>
        <location evidence="12">Cytoplasm</location>
    </subcellularLocation>
</comment>
<dbReference type="PRINTS" id="PR00958">
    <property type="entry name" value="HOMSERKINASE"/>
</dbReference>
<evidence type="ECO:0000313" key="15">
    <source>
        <dbReference type="EMBL" id="TXJ13549.1"/>
    </source>
</evidence>
<dbReference type="InterPro" id="IPR020568">
    <property type="entry name" value="Ribosomal_Su5_D2-typ_SF"/>
</dbReference>
<evidence type="ECO:0000256" key="9">
    <source>
        <dbReference type="ARBA" id="ARBA00022777"/>
    </source>
</evidence>
<evidence type="ECO:0000259" key="13">
    <source>
        <dbReference type="Pfam" id="PF00288"/>
    </source>
</evidence>
<dbReference type="UniPathway" id="UPA00050">
    <property type="reaction ID" value="UER00064"/>
</dbReference>
<dbReference type="Pfam" id="PF00288">
    <property type="entry name" value="GHMP_kinases_N"/>
    <property type="match status" value="1"/>
</dbReference>
<keyword evidence="9 12" id="KW-0418">Kinase</keyword>
<evidence type="ECO:0000256" key="1">
    <source>
        <dbReference type="ARBA" id="ARBA00005015"/>
    </source>
</evidence>
<protein>
    <recommendedName>
        <fullName evidence="4 12">Homoserine kinase</fullName>
        <shortName evidence="12">HK</shortName>
        <shortName evidence="12">HSK</shortName>
        <ecNumber evidence="3 12">2.7.1.39</ecNumber>
    </recommendedName>
</protein>
<dbReference type="AlphaFoldDB" id="A0A5C8CJV8"/>
<evidence type="ECO:0000256" key="10">
    <source>
        <dbReference type="ARBA" id="ARBA00022840"/>
    </source>
</evidence>
<dbReference type="PANTHER" id="PTHR20861:SF1">
    <property type="entry name" value="HOMOSERINE KINASE"/>
    <property type="match status" value="1"/>
</dbReference>
<dbReference type="PROSITE" id="PS00627">
    <property type="entry name" value="GHMP_KINASES_ATP"/>
    <property type="match status" value="1"/>
</dbReference>
<dbReference type="HAMAP" id="MF_00384">
    <property type="entry name" value="Homoser_kinase"/>
    <property type="match status" value="1"/>
</dbReference>
<dbReference type="GO" id="GO:0004413">
    <property type="term" value="F:homoserine kinase activity"/>
    <property type="evidence" value="ECO:0007669"/>
    <property type="project" value="UniProtKB-UniRule"/>
</dbReference>
<dbReference type="InterPro" id="IPR013750">
    <property type="entry name" value="GHMP_kinase_C_dom"/>
</dbReference>
<comment type="caution">
    <text evidence="15">The sequence shown here is derived from an EMBL/GenBank/DDBJ whole genome shotgun (WGS) entry which is preliminary data.</text>
</comment>
<organism evidence="15 16">
    <name type="scientific">Brachyspira aalborgi</name>
    <dbReference type="NCBI Taxonomy" id="29522"/>
    <lineage>
        <taxon>Bacteria</taxon>
        <taxon>Pseudomonadati</taxon>
        <taxon>Spirochaetota</taxon>
        <taxon>Spirochaetia</taxon>
        <taxon>Brachyspirales</taxon>
        <taxon>Brachyspiraceae</taxon>
        <taxon>Brachyspira</taxon>
    </lineage>
</organism>
<evidence type="ECO:0000259" key="14">
    <source>
        <dbReference type="Pfam" id="PF08544"/>
    </source>
</evidence>
<dbReference type="PIRSF" id="PIRSF000676">
    <property type="entry name" value="Homoser_kin"/>
    <property type="match status" value="1"/>
</dbReference>
<dbReference type="InterPro" id="IPR014721">
    <property type="entry name" value="Ribsml_uS5_D2-typ_fold_subgr"/>
</dbReference>
<dbReference type="NCBIfam" id="TIGR00191">
    <property type="entry name" value="thrB"/>
    <property type="match status" value="1"/>
</dbReference>
<evidence type="ECO:0000256" key="2">
    <source>
        <dbReference type="ARBA" id="ARBA00007370"/>
    </source>
</evidence>
<feature type="domain" description="GHMP kinase C-terminal" evidence="14">
    <location>
        <begin position="215"/>
        <end position="286"/>
    </location>
</feature>
<reference evidence="15 16" key="1">
    <citation type="journal article" date="1992" name="Lakartidningen">
        <title>[Penicillin V and not amoxicillin is the first choice preparation in acute otitis].</title>
        <authorList>
            <person name="Kamme C."/>
            <person name="Lundgren K."/>
            <person name="Prellner K."/>
        </authorList>
    </citation>
    <scope>NUCLEOTIDE SEQUENCE [LARGE SCALE GENOMIC DNA]</scope>
    <source>
        <strain evidence="15 16">W1</strain>
    </source>
</reference>
<dbReference type="InterPro" id="IPR000870">
    <property type="entry name" value="Homoserine_kinase"/>
</dbReference>
<name>A0A5C8CJV8_9SPIR</name>
<sequence length="312" mass="34477">MIMIKNKKLITFKIPATSANIGSGFDSVGLALNLYNEIHIYENDNSKKIEFEIFGEGENEISKKDNMIYSAMKLVFKKLKSKPNKGYIIKCINRIPLSRGLGSSSAAIIGGLLCSNFILGNKLKIEKDILNMAVQIEGHPDNVAPAILGGIVAGVVKKEEDFKYIKIKPPKNLKAIVSIPDFYLSTEIARNILPKEITRKDAIFNISRAALLTSALFSNRLDLLEIATEDKIHQDYRAKFIPNLNQLFKETKKAGAYSVTISGAGSSILALAKDDKNIIEKVSKAMHSSFKKKNINSIIKVLNIPIKGIIIN</sequence>
<dbReference type="GO" id="GO:0005524">
    <property type="term" value="F:ATP binding"/>
    <property type="evidence" value="ECO:0007669"/>
    <property type="project" value="UniProtKB-UniRule"/>
</dbReference>
<dbReference type="Pfam" id="PF08544">
    <property type="entry name" value="GHMP_kinases_C"/>
    <property type="match status" value="1"/>
</dbReference>
<dbReference type="InterPro" id="IPR036554">
    <property type="entry name" value="GHMP_kinase_C_sf"/>
</dbReference>
<dbReference type="RefSeq" id="WP_147757695.1">
    <property type="nucleotide sequence ID" value="NZ_SAXT01000001.1"/>
</dbReference>
<evidence type="ECO:0000256" key="3">
    <source>
        <dbReference type="ARBA" id="ARBA00012078"/>
    </source>
</evidence>
<evidence type="ECO:0000256" key="11">
    <source>
        <dbReference type="ARBA" id="ARBA00049375"/>
    </source>
</evidence>
<keyword evidence="7 12" id="KW-0791">Threonine biosynthesis</keyword>
<feature type="binding site" evidence="12">
    <location>
        <begin position="96"/>
        <end position="106"/>
    </location>
    <ligand>
        <name>ATP</name>
        <dbReference type="ChEBI" id="CHEBI:30616"/>
    </ligand>
</feature>
<keyword evidence="12" id="KW-0963">Cytoplasm</keyword>
<accession>A0A5C8CJV8</accession>
<comment type="catalytic activity">
    <reaction evidence="11 12">
        <text>L-homoserine + ATP = O-phospho-L-homoserine + ADP + H(+)</text>
        <dbReference type="Rhea" id="RHEA:13985"/>
        <dbReference type="ChEBI" id="CHEBI:15378"/>
        <dbReference type="ChEBI" id="CHEBI:30616"/>
        <dbReference type="ChEBI" id="CHEBI:57476"/>
        <dbReference type="ChEBI" id="CHEBI:57590"/>
        <dbReference type="ChEBI" id="CHEBI:456216"/>
        <dbReference type="EC" id="2.7.1.39"/>
    </reaction>
</comment>
<keyword evidence="5 12" id="KW-0028">Amino-acid biosynthesis</keyword>
<comment type="function">
    <text evidence="12">Catalyzes the ATP-dependent phosphorylation of L-homoserine to L-homoserine phosphate.</text>
</comment>